<evidence type="ECO:0008006" key="3">
    <source>
        <dbReference type="Google" id="ProtNLM"/>
    </source>
</evidence>
<organism evidence="1 2">
    <name type="scientific">Calderihabitans maritimus</name>
    <dbReference type="NCBI Taxonomy" id="1246530"/>
    <lineage>
        <taxon>Bacteria</taxon>
        <taxon>Bacillati</taxon>
        <taxon>Bacillota</taxon>
        <taxon>Clostridia</taxon>
        <taxon>Neomoorellales</taxon>
        <taxon>Calderihabitantaceae</taxon>
        <taxon>Calderihabitans</taxon>
    </lineage>
</organism>
<dbReference type="OrthoDB" id="200013at2"/>
<accession>A0A1Z5HNE9</accession>
<dbReference type="InterPro" id="IPR012675">
    <property type="entry name" value="Beta-grasp_dom_sf"/>
</dbReference>
<comment type="caution">
    <text evidence="1">The sequence shown here is derived from an EMBL/GenBank/DDBJ whole genome shotgun (WGS) entry which is preliminary data.</text>
</comment>
<keyword evidence="2" id="KW-1185">Reference proteome</keyword>
<evidence type="ECO:0000313" key="1">
    <source>
        <dbReference type="EMBL" id="GAW91034.1"/>
    </source>
</evidence>
<dbReference type="Gene3D" id="3.10.20.30">
    <property type="match status" value="1"/>
</dbReference>
<dbReference type="EMBL" id="BDGJ01000003">
    <property type="protein sequence ID" value="GAW91034.1"/>
    <property type="molecule type" value="Genomic_DNA"/>
</dbReference>
<name>A0A1Z5HNE9_9FIRM</name>
<dbReference type="Proteomes" id="UP000197032">
    <property type="component" value="Unassembled WGS sequence"/>
</dbReference>
<dbReference type="SUPFAM" id="SSF54285">
    <property type="entry name" value="MoaD/ThiS"/>
    <property type="match status" value="1"/>
</dbReference>
<protein>
    <recommendedName>
        <fullName evidence="3">MoaD/ThiS family protein</fullName>
    </recommendedName>
</protein>
<evidence type="ECO:0000313" key="2">
    <source>
        <dbReference type="Proteomes" id="UP000197032"/>
    </source>
</evidence>
<sequence>MKVKVKLLAPFKFWNGIEQAELEIPRNSKASELVSLIAEKSNIDKYGRDQVMILAGDRIVGPNDLVPEGMEIWVMLQPMGG</sequence>
<dbReference type="RefSeq" id="WP_088552639.1">
    <property type="nucleotide sequence ID" value="NZ_BDGJ01000003.1"/>
</dbReference>
<dbReference type="InterPro" id="IPR016155">
    <property type="entry name" value="Mopterin_synth/thiamin_S_b"/>
</dbReference>
<proteinExistence type="predicted"/>
<reference evidence="2" key="1">
    <citation type="journal article" date="2017" name="Appl. Environ. Microbiol.">
        <title>Genomic analysis of Calderihabitans maritimus KKC1, a thermophilic hydrogenogenic carboxydotrophic bacterium isolated from marine sediment.</title>
        <authorList>
            <person name="Omae K."/>
            <person name="Yoneda Y."/>
            <person name="Fukuyama Y."/>
            <person name="Yoshida T."/>
            <person name="Sako Y."/>
        </authorList>
    </citation>
    <scope>NUCLEOTIDE SEQUENCE [LARGE SCALE GENOMIC DNA]</scope>
    <source>
        <strain evidence="2">KKC1</strain>
    </source>
</reference>
<dbReference type="AlphaFoldDB" id="A0A1Z5HNE9"/>
<gene>
    <name evidence="1" type="ORF">KKC1_01960</name>
</gene>